<feature type="transmembrane region" description="Helical" evidence="2">
    <location>
        <begin position="92"/>
        <end position="111"/>
    </location>
</feature>
<evidence type="ECO:0000256" key="2">
    <source>
        <dbReference type="SAM" id="Phobius"/>
    </source>
</evidence>
<organism evidence="3 4">
    <name type="scientific">Bombardia bombarda</name>
    <dbReference type="NCBI Taxonomy" id="252184"/>
    <lineage>
        <taxon>Eukaryota</taxon>
        <taxon>Fungi</taxon>
        <taxon>Dikarya</taxon>
        <taxon>Ascomycota</taxon>
        <taxon>Pezizomycotina</taxon>
        <taxon>Sordariomycetes</taxon>
        <taxon>Sordariomycetidae</taxon>
        <taxon>Sordariales</taxon>
        <taxon>Lasiosphaeriaceae</taxon>
        <taxon>Bombardia</taxon>
    </lineage>
</organism>
<proteinExistence type="predicted"/>
<dbReference type="Proteomes" id="UP001174934">
    <property type="component" value="Unassembled WGS sequence"/>
</dbReference>
<comment type="caution">
    <text evidence="3">The sequence shown here is derived from an EMBL/GenBank/DDBJ whole genome shotgun (WGS) entry which is preliminary data.</text>
</comment>
<gene>
    <name evidence="3" type="ORF">B0T17DRAFT_511255</name>
</gene>
<accession>A0AA39U7N9</accession>
<evidence type="ECO:0000313" key="3">
    <source>
        <dbReference type="EMBL" id="KAK0612884.1"/>
    </source>
</evidence>
<evidence type="ECO:0000313" key="4">
    <source>
        <dbReference type="Proteomes" id="UP001174934"/>
    </source>
</evidence>
<keyword evidence="4" id="KW-1185">Reference proteome</keyword>
<dbReference type="EMBL" id="JAULSR010000008">
    <property type="protein sequence ID" value="KAK0612884.1"/>
    <property type="molecule type" value="Genomic_DNA"/>
</dbReference>
<dbReference type="AlphaFoldDB" id="A0AA39U7N9"/>
<feature type="compositionally biased region" description="Basic and acidic residues" evidence="1">
    <location>
        <begin position="1"/>
        <end position="14"/>
    </location>
</feature>
<keyword evidence="2" id="KW-0472">Membrane</keyword>
<protein>
    <submittedName>
        <fullName evidence="3">Uncharacterized protein</fullName>
    </submittedName>
</protein>
<feature type="region of interest" description="Disordered" evidence="1">
    <location>
        <begin position="1"/>
        <end position="34"/>
    </location>
</feature>
<evidence type="ECO:0000256" key="1">
    <source>
        <dbReference type="SAM" id="MobiDB-lite"/>
    </source>
</evidence>
<keyword evidence="2" id="KW-1133">Transmembrane helix</keyword>
<keyword evidence="2" id="KW-0812">Transmembrane</keyword>
<name>A0AA39U7N9_9PEZI</name>
<sequence length="250" mass="27827">MDRRLARWAEESPKRQSVKHCQSRRSSGWEVGSGDDRAGRMEVALYALVSSAAAVECDSSRLVATSHCSCSYEPHKQARDKKTEEGVRLRRGVLLIGCGGVTMLVTVLLSGPSPPSSRGINGKDRGRLWWEELEVRTRCVFRRWLGADARSCRQVLSKQFGSLPGFGKSNGSGNGNKVWVRSQPVVETETETLSRKIVGTKTSLPERMFGNGSPPSQRRQMQNWEWQMTRNNGGLNLFGSGPDAGLWRWC</sequence>
<reference evidence="3" key="1">
    <citation type="submission" date="2023-06" db="EMBL/GenBank/DDBJ databases">
        <title>Genome-scale phylogeny and comparative genomics of the fungal order Sordariales.</title>
        <authorList>
            <consortium name="Lawrence Berkeley National Laboratory"/>
            <person name="Hensen N."/>
            <person name="Bonometti L."/>
            <person name="Westerberg I."/>
            <person name="Brannstrom I.O."/>
            <person name="Guillou S."/>
            <person name="Cros-Aarteil S."/>
            <person name="Calhoun S."/>
            <person name="Haridas S."/>
            <person name="Kuo A."/>
            <person name="Mondo S."/>
            <person name="Pangilinan J."/>
            <person name="Riley R."/>
            <person name="LaButti K."/>
            <person name="Andreopoulos B."/>
            <person name="Lipzen A."/>
            <person name="Chen C."/>
            <person name="Yanf M."/>
            <person name="Daum C."/>
            <person name="Ng V."/>
            <person name="Clum A."/>
            <person name="Steindorff A."/>
            <person name="Ohm R."/>
            <person name="Martin F."/>
            <person name="Silar P."/>
            <person name="Natvig D."/>
            <person name="Lalanne C."/>
            <person name="Gautier V."/>
            <person name="Ament-velasquez S.L."/>
            <person name="Kruys A."/>
            <person name="Hutchinson M.I."/>
            <person name="Powell A.J."/>
            <person name="Barry K."/>
            <person name="Miller A.N."/>
            <person name="Grigoriev I.V."/>
            <person name="Debuchy R."/>
            <person name="Gladieux P."/>
            <person name="Thoren M.H."/>
            <person name="Johannesson H."/>
        </authorList>
    </citation>
    <scope>NUCLEOTIDE SEQUENCE</scope>
    <source>
        <strain evidence="3">SMH3391-2</strain>
    </source>
</reference>